<dbReference type="InterPro" id="IPR002492">
    <property type="entry name" value="Transposase_Tc1-like"/>
</dbReference>
<dbReference type="EMBL" id="BMAU01021144">
    <property type="protein sequence ID" value="GFX92300.1"/>
    <property type="molecule type" value="Genomic_DNA"/>
</dbReference>
<dbReference type="GO" id="GO:0015074">
    <property type="term" value="P:DNA integration"/>
    <property type="evidence" value="ECO:0007669"/>
    <property type="project" value="InterPro"/>
</dbReference>
<keyword evidence="3" id="KW-1185">Reference proteome</keyword>
<dbReference type="GO" id="GO:0003677">
    <property type="term" value="F:DNA binding"/>
    <property type="evidence" value="ECO:0007669"/>
    <property type="project" value="InterPro"/>
</dbReference>
<protein>
    <submittedName>
        <fullName evidence="2">Transposable element Tc1 transposase</fullName>
    </submittedName>
</protein>
<sequence>MASVFSDMSPIGHVWDALEDKLLAANHPTNFQEQERALLEEWDRIPQLMINSLIDSMPHSAPKLTTDVKNNFAKPCNLETIRRVLRKAGYHGRNMRRKPFVSKVNRKKSIGYAKENERHDRNFWNFMIFSDENKFNILGSDGEQNVWRKAHAAQEPKNMRRTVKYGGDSIMIRDCMAATASPDLIPIGHLWDYLDRQIRKQEIKTKNDLKKVILEEWPKIPSSVTQNFVKSVPSRLRAVIKAKGYPTNY</sequence>
<gene>
    <name evidence="2" type="primary">tc1a</name>
    <name evidence="2" type="ORF">TNCV_1112271</name>
</gene>
<dbReference type="InterPro" id="IPR036397">
    <property type="entry name" value="RNaseH_sf"/>
</dbReference>
<dbReference type="AlphaFoldDB" id="A0A8X6RCU7"/>
<dbReference type="GO" id="GO:0006313">
    <property type="term" value="P:DNA transposition"/>
    <property type="evidence" value="ECO:0007669"/>
    <property type="project" value="InterPro"/>
</dbReference>
<dbReference type="Proteomes" id="UP000887159">
    <property type="component" value="Unassembled WGS sequence"/>
</dbReference>
<proteinExistence type="predicted"/>
<accession>A0A8X6RCU7</accession>
<comment type="caution">
    <text evidence="2">The sequence shown here is derived from an EMBL/GenBank/DDBJ whole genome shotgun (WGS) entry which is preliminary data.</text>
</comment>
<feature type="domain" description="Transposase Tc1-like" evidence="1">
    <location>
        <begin position="58"/>
        <end position="116"/>
    </location>
</feature>
<evidence type="ECO:0000313" key="3">
    <source>
        <dbReference type="Proteomes" id="UP000887159"/>
    </source>
</evidence>
<dbReference type="Gene3D" id="3.30.420.10">
    <property type="entry name" value="Ribonuclease H-like superfamily/Ribonuclease H"/>
    <property type="match status" value="3"/>
</dbReference>
<reference evidence="2" key="1">
    <citation type="submission" date="2020-08" db="EMBL/GenBank/DDBJ databases">
        <title>Multicomponent nature underlies the extraordinary mechanical properties of spider dragline silk.</title>
        <authorList>
            <person name="Kono N."/>
            <person name="Nakamura H."/>
            <person name="Mori M."/>
            <person name="Yoshida Y."/>
            <person name="Ohtoshi R."/>
            <person name="Malay A.D."/>
            <person name="Moran D.A.P."/>
            <person name="Tomita M."/>
            <person name="Numata K."/>
            <person name="Arakawa K."/>
        </authorList>
    </citation>
    <scope>NUCLEOTIDE SEQUENCE</scope>
</reference>
<evidence type="ECO:0000313" key="2">
    <source>
        <dbReference type="EMBL" id="GFX92300.1"/>
    </source>
</evidence>
<evidence type="ECO:0000259" key="1">
    <source>
        <dbReference type="Pfam" id="PF01498"/>
    </source>
</evidence>
<name>A0A8X6RCU7_TRICX</name>
<dbReference type="Pfam" id="PF01498">
    <property type="entry name" value="HTH_Tnp_Tc3_2"/>
    <property type="match status" value="1"/>
</dbReference>
<organism evidence="2 3">
    <name type="scientific">Trichonephila clavipes</name>
    <name type="common">Golden silk orbweaver</name>
    <name type="synonym">Nephila clavipes</name>
    <dbReference type="NCBI Taxonomy" id="2585209"/>
    <lineage>
        <taxon>Eukaryota</taxon>
        <taxon>Metazoa</taxon>
        <taxon>Ecdysozoa</taxon>
        <taxon>Arthropoda</taxon>
        <taxon>Chelicerata</taxon>
        <taxon>Arachnida</taxon>
        <taxon>Araneae</taxon>
        <taxon>Araneomorphae</taxon>
        <taxon>Entelegynae</taxon>
        <taxon>Araneoidea</taxon>
        <taxon>Nephilidae</taxon>
        <taxon>Trichonephila</taxon>
    </lineage>
</organism>